<name>A0ABD3GFU9_9MARC</name>
<comment type="similarity">
    <text evidence="1">Belongs to the cyclin family. Cyclin AB subfamily.</text>
</comment>
<evidence type="ECO:0000313" key="9">
    <source>
        <dbReference type="EMBL" id="KAL3678048.1"/>
    </source>
</evidence>
<dbReference type="InterPro" id="IPR039361">
    <property type="entry name" value="Cyclin"/>
</dbReference>
<organism evidence="9 10">
    <name type="scientific">Riccia sorocarpa</name>
    <dbReference type="NCBI Taxonomy" id="122646"/>
    <lineage>
        <taxon>Eukaryota</taxon>
        <taxon>Viridiplantae</taxon>
        <taxon>Streptophyta</taxon>
        <taxon>Embryophyta</taxon>
        <taxon>Marchantiophyta</taxon>
        <taxon>Marchantiopsida</taxon>
        <taxon>Marchantiidae</taxon>
        <taxon>Marchantiales</taxon>
        <taxon>Ricciaceae</taxon>
        <taxon>Riccia</taxon>
    </lineage>
</organism>
<evidence type="ECO:0000256" key="1">
    <source>
        <dbReference type="ARBA" id="ARBA00006955"/>
    </source>
</evidence>
<dbReference type="AlphaFoldDB" id="A0ABD3GFU9"/>
<reference evidence="9 10" key="1">
    <citation type="submission" date="2024-09" db="EMBL/GenBank/DDBJ databases">
        <title>Chromosome-scale assembly of Riccia sorocarpa.</title>
        <authorList>
            <person name="Paukszto L."/>
        </authorList>
    </citation>
    <scope>NUCLEOTIDE SEQUENCE [LARGE SCALE GENOMIC DNA]</scope>
    <source>
        <strain evidence="9">LP-2024</strain>
        <tissue evidence="9">Aerial parts of the thallus</tissue>
    </source>
</reference>
<evidence type="ECO:0000256" key="4">
    <source>
        <dbReference type="ARBA" id="ARBA00023306"/>
    </source>
</evidence>
<dbReference type="PANTHER" id="PTHR10177">
    <property type="entry name" value="CYCLINS"/>
    <property type="match status" value="1"/>
</dbReference>
<dbReference type="PIRSF" id="PIRSF001771">
    <property type="entry name" value="Cyclin_A_B_D_E"/>
    <property type="match status" value="1"/>
</dbReference>
<dbReference type="Pfam" id="PF00134">
    <property type="entry name" value="Cyclin_N"/>
    <property type="match status" value="1"/>
</dbReference>
<feature type="domain" description="Cyclin C-terminal" evidence="8">
    <location>
        <begin position="364"/>
        <end position="481"/>
    </location>
</feature>
<dbReference type="SUPFAM" id="SSF47954">
    <property type="entry name" value="Cyclin-like"/>
    <property type="match status" value="2"/>
</dbReference>
<feature type="domain" description="Cyclin-like" evidence="7">
    <location>
        <begin position="271"/>
        <end position="355"/>
    </location>
</feature>
<dbReference type="EMBL" id="JBJQOH010000007">
    <property type="protein sequence ID" value="KAL3678048.1"/>
    <property type="molecule type" value="Genomic_DNA"/>
</dbReference>
<dbReference type="FunFam" id="1.10.472.10:FF:000032">
    <property type="entry name" value="G2/mitotic-specific cyclin-1"/>
    <property type="match status" value="1"/>
</dbReference>
<comment type="caution">
    <text evidence="9">The sequence shown here is derived from an EMBL/GenBank/DDBJ whole genome shotgun (WGS) entry which is preliminary data.</text>
</comment>
<dbReference type="SMART" id="SM01332">
    <property type="entry name" value="Cyclin_C"/>
    <property type="match status" value="1"/>
</dbReference>
<dbReference type="CDD" id="cd20567">
    <property type="entry name" value="CYCLIN_AtCycB-like_rpt1"/>
    <property type="match status" value="1"/>
</dbReference>
<protein>
    <submittedName>
        <fullName evidence="9">Uncharacterized protein</fullName>
    </submittedName>
</protein>
<evidence type="ECO:0000256" key="6">
    <source>
        <dbReference type="SAM" id="MobiDB-lite"/>
    </source>
</evidence>
<feature type="domain" description="Cyclin-like" evidence="7">
    <location>
        <begin position="368"/>
        <end position="450"/>
    </location>
</feature>
<evidence type="ECO:0000256" key="5">
    <source>
        <dbReference type="RuleBase" id="RU000383"/>
    </source>
</evidence>
<sequence>MNQHSLRNLSSQLQHSRPPLARRRKGLRVLSSCHSKRTMAGTRATERLAASRENAGASKGGLGAATANAAPAANTRRALGDIGNLVGAMAVRCHVSKDGVVNPVKQEAVTWGAKQRRTAVKASNSVSVQGKAESSADECKPSVAPETTTFSAPSVEETEINGALLLPPPVPRLKAYARGQRAPAVKKPPTLTATLTARSEACGKHDTEMLEAEEQIVNIDEADVDNQLAVVDYVEDIYSFYRKAEVQSCVAPDYMSRQADINDKMRAILIDWLIEVHLKFGLMPETLFLTTNLIDRYLSMASVSRKTLQLVGVTAMLLAAKYEEIIAPEVEAIVFISDDAYSRDQVLEMEKAMLNTLRFNLTVPTPYVFMIRFLKAASSDKQMELLAFFLVELCLTEYAMVKFPPSQLAAAAVYTAQHTLGRTPCWTPTLARHSGYTEAQLKECSRMMVGFHRKAADGKLVVVHKKYSSPKFQSVASLAPALVLDIDSEGTIISL</sequence>
<dbReference type="InterPro" id="IPR006671">
    <property type="entry name" value="Cyclin_N"/>
</dbReference>
<feature type="region of interest" description="Disordered" evidence="6">
    <location>
        <begin position="1"/>
        <end position="72"/>
    </location>
</feature>
<keyword evidence="10" id="KW-1185">Reference proteome</keyword>
<evidence type="ECO:0000259" key="8">
    <source>
        <dbReference type="SMART" id="SM01332"/>
    </source>
</evidence>
<dbReference type="InterPro" id="IPR036915">
    <property type="entry name" value="Cyclin-like_sf"/>
</dbReference>
<keyword evidence="3 5" id="KW-0195">Cyclin</keyword>
<evidence type="ECO:0000256" key="3">
    <source>
        <dbReference type="ARBA" id="ARBA00023127"/>
    </source>
</evidence>
<evidence type="ECO:0000259" key="7">
    <source>
        <dbReference type="SMART" id="SM00385"/>
    </source>
</evidence>
<dbReference type="InterPro" id="IPR046965">
    <property type="entry name" value="Cyclin_A/B-like"/>
</dbReference>
<dbReference type="CDD" id="cd20511">
    <property type="entry name" value="CYCLIN_AtCycB-like_rpt2"/>
    <property type="match status" value="1"/>
</dbReference>
<evidence type="ECO:0000313" key="10">
    <source>
        <dbReference type="Proteomes" id="UP001633002"/>
    </source>
</evidence>
<dbReference type="Pfam" id="PF02984">
    <property type="entry name" value="Cyclin_C"/>
    <property type="match status" value="1"/>
</dbReference>
<dbReference type="InterPro" id="IPR004367">
    <property type="entry name" value="Cyclin_C-dom"/>
</dbReference>
<feature type="region of interest" description="Disordered" evidence="6">
    <location>
        <begin position="124"/>
        <end position="149"/>
    </location>
</feature>
<keyword evidence="2" id="KW-0132">Cell division</keyword>
<keyword evidence="4" id="KW-0131">Cell cycle</keyword>
<evidence type="ECO:0000256" key="2">
    <source>
        <dbReference type="ARBA" id="ARBA00022618"/>
    </source>
</evidence>
<dbReference type="Proteomes" id="UP001633002">
    <property type="component" value="Unassembled WGS sequence"/>
</dbReference>
<dbReference type="InterPro" id="IPR013763">
    <property type="entry name" value="Cyclin-like_dom"/>
</dbReference>
<dbReference type="SMART" id="SM00385">
    <property type="entry name" value="CYCLIN"/>
    <property type="match status" value="2"/>
</dbReference>
<dbReference type="GO" id="GO:0051301">
    <property type="term" value="P:cell division"/>
    <property type="evidence" value="ECO:0007669"/>
    <property type="project" value="UniProtKB-KW"/>
</dbReference>
<proteinExistence type="inferred from homology"/>
<accession>A0ABD3GFU9</accession>
<gene>
    <name evidence="9" type="ORF">R1sor_021004</name>
</gene>
<dbReference type="Gene3D" id="1.10.472.10">
    <property type="entry name" value="Cyclin-like"/>
    <property type="match status" value="2"/>
</dbReference>
<dbReference type="GO" id="GO:0010332">
    <property type="term" value="P:response to gamma radiation"/>
    <property type="evidence" value="ECO:0007669"/>
    <property type="project" value="UniProtKB-ARBA"/>
</dbReference>
<feature type="compositionally biased region" description="Polar residues" evidence="6">
    <location>
        <begin position="1"/>
        <end position="15"/>
    </location>
</feature>